<feature type="domain" description="UME" evidence="1">
    <location>
        <begin position="334"/>
        <end position="432"/>
    </location>
</feature>
<dbReference type="GO" id="GO:0004674">
    <property type="term" value="F:protein serine/threonine kinase activity"/>
    <property type="evidence" value="ECO:0007669"/>
    <property type="project" value="InterPro"/>
</dbReference>
<keyword evidence="3" id="KW-1185">Reference proteome</keyword>
<dbReference type="SUPFAM" id="SSF48371">
    <property type="entry name" value="ARM repeat"/>
    <property type="match status" value="1"/>
</dbReference>
<reference evidence="2 3" key="1">
    <citation type="submission" date="2022-09" db="EMBL/GenBank/DDBJ databases">
        <authorList>
            <person name="Palmer J.M."/>
        </authorList>
    </citation>
    <scope>NUCLEOTIDE SEQUENCE [LARGE SCALE GENOMIC DNA]</scope>
    <source>
        <strain evidence="2 3">DSM 7382</strain>
    </source>
</reference>
<dbReference type="InterPro" id="IPR012993">
    <property type="entry name" value="UME"/>
</dbReference>
<dbReference type="Gene3D" id="1.25.10.10">
    <property type="entry name" value="Leucine-rich Repeat Variant"/>
    <property type="match status" value="1"/>
</dbReference>
<evidence type="ECO:0000313" key="2">
    <source>
        <dbReference type="EMBL" id="KAK7696227.1"/>
    </source>
</evidence>
<accession>A0AAW0GVL8</accession>
<dbReference type="InterPro" id="IPR016024">
    <property type="entry name" value="ARM-type_fold"/>
</dbReference>
<evidence type="ECO:0000313" key="3">
    <source>
        <dbReference type="Proteomes" id="UP001385951"/>
    </source>
</evidence>
<dbReference type="AlphaFoldDB" id="A0AAW0GVL8"/>
<proteinExistence type="predicted"/>
<dbReference type="EMBL" id="JASBNA010000001">
    <property type="protein sequence ID" value="KAK7696227.1"/>
    <property type="molecule type" value="Genomic_DNA"/>
</dbReference>
<dbReference type="InterPro" id="IPR011989">
    <property type="entry name" value="ARM-like"/>
</dbReference>
<organism evidence="2 3">
    <name type="scientific">Cerrena zonata</name>
    <dbReference type="NCBI Taxonomy" id="2478898"/>
    <lineage>
        <taxon>Eukaryota</taxon>
        <taxon>Fungi</taxon>
        <taxon>Dikarya</taxon>
        <taxon>Basidiomycota</taxon>
        <taxon>Agaricomycotina</taxon>
        <taxon>Agaricomycetes</taxon>
        <taxon>Polyporales</taxon>
        <taxon>Cerrenaceae</taxon>
        <taxon>Cerrena</taxon>
    </lineage>
</organism>
<evidence type="ECO:0000259" key="1">
    <source>
        <dbReference type="Pfam" id="PF08064"/>
    </source>
</evidence>
<comment type="caution">
    <text evidence="2">The sequence shown here is derived from an EMBL/GenBank/DDBJ whole genome shotgun (WGS) entry which is preliminary data.</text>
</comment>
<dbReference type="Proteomes" id="UP001385951">
    <property type="component" value="Unassembled WGS sequence"/>
</dbReference>
<sequence length="773" mass="85966">MMTCLQVGLRLLEGPSEEVTPLVRKGVFDAIARNIGHHTLEVAKYSLAHAWELVLRYLKDPDRSVRLSAGRCFKELVCMVQDSGDETDHITPLFDGLLRICNSEHLVETTLITVFYVGKIAKPRVLGRVVHFLVNYIGDLNLILRGVAYNKLIMLSKPYTTAFEFIRPFMPQIAPFVIAKSCANPLTLSEFANFLGITVKQFIAGALEDILPPLYGELNKAAIELVEQELKDIPAITLMQNAPHVLAYACLLLPPASSKAIAFIDKTMKDAHSAASVRDLASSNKTKTLANIVAAMGVQDERAVDIVLQALWKFGQILDPSVPTDAKEVAIELLRSDQQGILANLNIMLFKKSTSPFLRLQIARSYAPFIDAIGPYICQTGDMVSATFFTLMADPVYSEIALMNWHTLLTTLEPADVGPFVAAATSAFLVSWPTFSPTARIHAKKCIDYIVLVVGKHLGPYLSDVADMSGIPELESAQKQLLLLRKDWTRHRRIELILDRTASNSVTIAVRAMEELKTFLAAEDTFMRSLLTGDIFDPIITRIMSSLVAAVNRDDAEATELRATTFECIGLLGAIDPDRLEPASGDSRLVVMKNFTEEEETVTFALHSLRDVLVDSLRAASDSTYLNTLMYAIQELLKKCGFSAKLVISGPKSSAIPLKVRNRWISLPKHVKEAVLPYLSSHYTTSASSRDETCGTHPFYPHKNTYREWIQAWAIWLIGAVSCPEAREVFQLFKGVIRHSRDVVVAYSLLPHLVSAPYKRQRRNPSTRFVAKY</sequence>
<dbReference type="Pfam" id="PF08064">
    <property type="entry name" value="UME"/>
    <property type="match status" value="1"/>
</dbReference>
<protein>
    <recommendedName>
        <fullName evidence="1">UME domain-containing protein</fullName>
    </recommendedName>
</protein>
<name>A0AAW0GVL8_9APHY</name>
<gene>
    <name evidence="2" type="ORF">QCA50_000880</name>
</gene>